<dbReference type="Proteomes" id="UP000318053">
    <property type="component" value="Unassembled WGS sequence"/>
</dbReference>
<dbReference type="EMBL" id="SJPK01000008">
    <property type="protein sequence ID" value="TWT65118.1"/>
    <property type="molecule type" value="Genomic_DNA"/>
</dbReference>
<reference evidence="1 2" key="1">
    <citation type="submission" date="2019-02" db="EMBL/GenBank/DDBJ databases">
        <title>Deep-cultivation of Planctomycetes and their phenomic and genomic characterization uncovers novel biology.</title>
        <authorList>
            <person name="Wiegand S."/>
            <person name="Jogler M."/>
            <person name="Boedeker C."/>
            <person name="Pinto D."/>
            <person name="Vollmers J."/>
            <person name="Rivas-Marin E."/>
            <person name="Kohn T."/>
            <person name="Peeters S.H."/>
            <person name="Heuer A."/>
            <person name="Rast P."/>
            <person name="Oberbeckmann S."/>
            <person name="Bunk B."/>
            <person name="Jeske O."/>
            <person name="Meyerdierks A."/>
            <person name="Storesund J.E."/>
            <person name="Kallscheuer N."/>
            <person name="Luecker S."/>
            <person name="Lage O.M."/>
            <person name="Pohl T."/>
            <person name="Merkel B.J."/>
            <person name="Hornburger P."/>
            <person name="Mueller R.-W."/>
            <person name="Bruemmer F."/>
            <person name="Labrenz M."/>
            <person name="Spormann A.M."/>
            <person name="Op Den Camp H."/>
            <person name="Overmann J."/>
            <person name="Amann R."/>
            <person name="Jetten M.S.M."/>
            <person name="Mascher T."/>
            <person name="Medema M.H."/>
            <person name="Devos D.P."/>
            <person name="Kaster A.-K."/>
            <person name="Ovreas L."/>
            <person name="Rohde M."/>
            <person name="Galperin M.Y."/>
            <person name="Jogler C."/>
        </authorList>
    </citation>
    <scope>NUCLEOTIDE SEQUENCE [LARGE SCALE GENOMIC DNA]</scope>
    <source>
        <strain evidence="1 2">CA85</strain>
    </source>
</reference>
<dbReference type="RefSeq" id="WP_146392364.1">
    <property type="nucleotide sequence ID" value="NZ_SJPK01000008.1"/>
</dbReference>
<comment type="caution">
    <text evidence="1">The sequence shown here is derived from an EMBL/GenBank/DDBJ whole genome shotgun (WGS) entry which is preliminary data.</text>
</comment>
<gene>
    <name evidence="1" type="ORF">CA85_34650</name>
</gene>
<protein>
    <submittedName>
        <fullName evidence="1">Uncharacterized protein</fullName>
    </submittedName>
</protein>
<proteinExistence type="predicted"/>
<organism evidence="1 2">
    <name type="scientific">Allorhodopirellula solitaria</name>
    <dbReference type="NCBI Taxonomy" id="2527987"/>
    <lineage>
        <taxon>Bacteria</taxon>
        <taxon>Pseudomonadati</taxon>
        <taxon>Planctomycetota</taxon>
        <taxon>Planctomycetia</taxon>
        <taxon>Pirellulales</taxon>
        <taxon>Pirellulaceae</taxon>
        <taxon>Allorhodopirellula</taxon>
    </lineage>
</organism>
<name>A0A5C5XR35_9BACT</name>
<evidence type="ECO:0000313" key="2">
    <source>
        <dbReference type="Proteomes" id="UP000318053"/>
    </source>
</evidence>
<dbReference type="AlphaFoldDB" id="A0A5C5XR35"/>
<sequence length="172" mass="18653">MSMQTITTSPFPLPRALAPTLANSFAMMGAPRPVDRSTPSISVTSFHSVANLGEIFSALDHRFASGLGVIIEAPDHWTPQWDKLARRQESGGRLAVVLPPHTADSLPAHLNENEVLAIDGWDAAANCGTIDHAIAFLFSDPDAIDQCYILRPEWHDPSPIFSAVGRRVVEGF</sequence>
<evidence type="ECO:0000313" key="1">
    <source>
        <dbReference type="EMBL" id="TWT65118.1"/>
    </source>
</evidence>
<accession>A0A5C5XR35</accession>
<dbReference type="OrthoDB" id="9839437at2"/>
<keyword evidence="2" id="KW-1185">Reference proteome</keyword>